<keyword evidence="3" id="KW-1185">Reference proteome</keyword>
<dbReference type="Proteomes" id="UP000000759">
    <property type="component" value="Chromosome 19"/>
</dbReference>
<protein>
    <submittedName>
        <fullName evidence="2">Uncharacterized protein</fullName>
    </submittedName>
</protein>
<dbReference type="KEGG" id="pti:PHATRDRAFT_48736"/>
<feature type="compositionally biased region" description="Polar residues" evidence="1">
    <location>
        <begin position="16"/>
        <end position="25"/>
    </location>
</feature>
<reference evidence="3" key="2">
    <citation type="submission" date="2008-08" db="EMBL/GenBank/DDBJ databases">
        <authorList>
            <consortium name="Diatom Consortium"/>
            <person name="Grigoriev I."/>
            <person name="Grimwood J."/>
            <person name="Kuo A."/>
            <person name="Otillar R.P."/>
            <person name="Salamov A."/>
            <person name="Detter J.C."/>
            <person name="Lindquist E."/>
            <person name="Shapiro H."/>
            <person name="Lucas S."/>
            <person name="Glavina del Rio T."/>
            <person name="Pitluck S."/>
            <person name="Rokhsar D."/>
            <person name="Bowler C."/>
        </authorList>
    </citation>
    <scope>GENOME REANNOTATION</scope>
    <source>
        <strain evidence="3">CCAP 1055/1</strain>
    </source>
</reference>
<dbReference type="InParanoid" id="B7G873"/>
<dbReference type="AlphaFoldDB" id="B7G873"/>
<evidence type="ECO:0000313" key="2">
    <source>
        <dbReference type="EMBL" id="EEC45122.1"/>
    </source>
</evidence>
<gene>
    <name evidence="2" type="ORF">PHATRDRAFT_48736</name>
</gene>
<sequence length="253" mass="27955">MLHSRRPLSSADGTLRWSNDENSVAQKPIVGMDASSKTPAPSKARRAFGDISNRKKAGGGKVIALAKLSTVASQTNGGKVQSVPETPLQKRVIKDSPATKRRVDFALPSSVHKNLQLTQPKALTDSHDLRGADFEYSSTDDIEHPAGRLWKDEQALLDDDSTTASMDELLNDATSVWTTFKDQERVLLQRAKEEQEHALLFLDQQFQDMLHESVKLSSPNGSLYDAAELLDMKIVESDDDFSCSQTRVLNLSF</sequence>
<evidence type="ECO:0000313" key="3">
    <source>
        <dbReference type="Proteomes" id="UP000000759"/>
    </source>
</evidence>
<dbReference type="GeneID" id="7194999"/>
<dbReference type="EMBL" id="CM000621">
    <property type="protein sequence ID" value="EEC45122.1"/>
    <property type="molecule type" value="Genomic_DNA"/>
</dbReference>
<proteinExistence type="predicted"/>
<dbReference type="RefSeq" id="XP_002183422.1">
    <property type="nucleotide sequence ID" value="XM_002183386.1"/>
</dbReference>
<organism evidence="2 3">
    <name type="scientific">Phaeodactylum tricornutum (strain CCAP 1055/1)</name>
    <dbReference type="NCBI Taxonomy" id="556484"/>
    <lineage>
        <taxon>Eukaryota</taxon>
        <taxon>Sar</taxon>
        <taxon>Stramenopiles</taxon>
        <taxon>Ochrophyta</taxon>
        <taxon>Bacillariophyta</taxon>
        <taxon>Bacillariophyceae</taxon>
        <taxon>Bacillariophycidae</taxon>
        <taxon>Naviculales</taxon>
        <taxon>Phaeodactylaceae</taxon>
        <taxon>Phaeodactylum</taxon>
    </lineage>
</organism>
<dbReference type="PaxDb" id="2850-Phatr48736"/>
<dbReference type="HOGENOM" id="CLU_1100300_0_0_1"/>
<reference evidence="2 3" key="1">
    <citation type="journal article" date="2008" name="Nature">
        <title>The Phaeodactylum genome reveals the evolutionary history of diatom genomes.</title>
        <authorList>
            <person name="Bowler C."/>
            <person name="Allen A.E."/>
            <person name="Badger J.H."/>
            <person name="Grimwood J."/>
            <person name="Jabbari K."/>
            <person name="Kuo A."/>
            <person name="Maheswari U."/>
            <person name="Martens C."/>
            <person name="Maumus F."/>
            <person name="Otillar R.P."/>
            <person name="Rayko E."/>
            <person name="Salamov A."/>
            <person name="Vandepoele K."/>
            <person name="Beszteri B."/>
            <person name="Gruber A."/>
            <person name="Heijde M."/>
            <person name="Katinka M."/>
            <person name="Mock T."/>
            <person name="Valentin K."/>
            <person name="Verret F."/>
            <person name="Berges J.A."/>
            <person name="Brownlee C."/>
            <person name="Cadoret J.P."/>
            <person name="Chiovitti A."/>
            <person name="Choi C.J."/>
            <person name="Coesel S."/>
            <person name="De Martino A."/>
            <person name="Detter J.C."/>
            <person name="Durkin C."/>
            <person name="Falciatore A."/>
            <person name="Fournet J."/>
            <person name="Haruta M."/>
            <person name="Huysman M.J."/>
            <person name="Jenkins B.D."/>
            <person name="Jiroutova K."/>
            <person name="Jorgensen R.E."/>
            <person name="Joubert Y."/>
            <person name="Kaplan A."/>
            <person name="Kroger N."/>
            <person name="Kroth P.G."/>
            <person name="La Roche J."/>
            <person name="Lindquist E."/>
            <person name="Lommer M."/>
            <person name="Martin-Jezequel V."/>
            <person name="Lopez P.J."/>
            <person name="Lucas S."/>
            <person name="Mangogna M."/>
            <person name="McGinnis K."/>
            <person name="Medlin L.K."/>
            <person name="Montsant A."/>
            <person name="Oudot-Le Secq M.P."/>
            <person name="Napoli C."/>
            <person name="Obornik M."/>
            <person name="Parker M.S."/>
            <person name="Petit J.L."/>
            <person name="Porcel B.M."/>
            <person name="Poulsen N."/>
            <person name="Robison M."/>
            <person name="Rychlewski L."/>
            <person name="Rynearson T.A."/>
            <person name="Schmutz J."/>
            <person name="Shapiro H."/>
            <person name="Siaut M."/>
            <person name="Stanley M."/>
            <person name="Sussman M.R."/>
            <person name="Taylor A.R."/>
            <person name="Vardi A."/>
            <person name="von Dassow P."/>
            <person name="Vyverman W."/>
            <person name="Willis A."/>
            <person name="Wyrwicz L.S."/>
            <person name="Rokhsar D.S."/>
            <person name="Weissenbach J."/>
            <person name="Armbrust E.V."/>
            <person name="Green B.R."/>
            <person name="Van de Peer Y."/>
            <person name="Grigoriev I.V."/>
        </authorList>
    </citation>
    <scope>NUCLEOTIDE SEQUENCE [LARGE SCALE GENOMIC DNA]</scope>
    <source>
        <strain evidence="2 3">CCAP 1055/1</strain>
    </source>
</reference>
<feature type="region of interest" description="Disordered" evidence="1">
    <location>
        <begin position="1"/>
        <end position="53"/>
    </location>
</feature>
<name>B7G873_PHATC</name>
<accession>B7G873</accession>
<evidence type="ECO:0000256" key="1">
    <source>
        <dbReference type="SAM" id="MobiDB-lite"/>
    </source>
</evidence>